<accession>T1BZ58</accession>
<dbReference type="SUPFAM" id="SSF56281">
    <property type="entry name" value="Metallo-hydrolase/oxidoreductase"/>
    <property type="match status" value="1"/>
</dbReference>
<dbReference type="Gene3D" id="3.60.15.10">
    <property type="entry name" value="Ribonuclease Z/Hydroxyacylglutathione hydrolase-like"/>
    <property type="match status" value="1"/>
</dbReference>
<reference evidence="2" key="2">
    <citation type="journal article" date="2014" name="ISME J.">
        <title>Microbial stratification in low pH oxic and suboxic macroscopic growths along an acid mine drainage.</title>
        <authorList>
            <person name="Mendez-Garcia C."/>
            <person name="Mesa V."/>
            <person name="Sprenger R.R."/>
            <person name="Richter M."/>
            <person name="Diez M.S."/>
            <person name="Solano J."/>
            <person name="Bargiela R."/>
            <person name="Golyshina O.V."/>
            <person name="Manteca A."/>
            <person name="Ramos J.L."/>
            <person name="Gallego J.R."/>
            <person name="Llorente I."/>
            <person name="Martins Dos Santos V.A."/>
            <person name="Jensen O.N."/>
            <person name="Pelaez A.I."/>
            <person name="Sanchez J."/>
            <person name="Ferrer M."/>
        </authorList>
    </citation>
    <scope>NUCLEOTIDE SEQUENCE</scope>
</reference>
<evidence type="ECO:0000313" key="2">
    <source>
        <dbReference type="EMBL" id="EQD59235.1"/>
    </source>
</evidence>
<dbReference type="InterPro" id="IPR001279">
    <property type="entry name" value="Metallo-B-lactamas"/>
</dbReference>
<feature type="domain" description="Metallo-beta-lactamase" evidence="1">
    <location>
        <begin position="37"/>
        <end position="121"/>
    </location>
</feature>
<reference evidence="2" key="1">
    <citation type="submission" date="2013-08" db="EMBL/GenBank/DDBJ databases">
        <authorList>
            <person name="Mendez C."/>
            <person name="Richter M."/>
            <person name="Ferrer M."/>
            <person name="Sanchez J."/>
        </authorList>
    </citation>
    <scope>NUCLEOTIDE SEQUENCE</scope>
</reference>
<dbReference type="EMBL" id="AUZY01005393">
    <property type="protein sequence ID" value="EQD59235.1"/>
    <property type="molecule type" value="Genomic_DNA"/>
</dbReference>
<feature type="non-terminal residue" evidence="2">
    <location>
        <position position="1"/>
    </location>
</feature>
<dbReference type="AlphaFoldDB" id="T1BZ58"/>
<dbReference type="InterPro" id="IPR036866">
    <property type="entry name" value="RibonucZ/Hydroxyglut_hydro"/>
</dbReference>
<dbReference type="PANTHER" id="PTHR42773:SF1">
    <property type="entry name" value="METALLO-BETA-LACTAMASE FAMILY PROTEIN"/>
    <property type="match status" value="1"/>
</dbReference>
<evidence type="ECO:0000259" key="1">
    <source>
        <dbReference type="Pfam" id="PF00753"/>
    </source>
</evidence>
<name>T1BZ58_9ZZZZ</name>
<dbReference type="Pfam" id="PF00753">
    <property type="entry name" value="Lactamase_B"/>
    <property type="match status" value="1"/>
</dbReference>
<gene>
    <name evidence="2" type="ORF">B1B_08291</name>
</gene>
<organism evidence="2">
    <name type="scientific">mine drainage metagenome</name>
    <dbReference type="NCBI Taxonomy" id="410659"/>
    <lineage>
        <taxon>unclassified sequences</taxon>
        <taxon>metagenomes</taxon>
        <taxon>ecological metagenomes</taxon>
    </lineage>
</organism>
<comment type="caution">
    <text evidence="2">The sequence shown here is derived from an EMBL/GenBank/DDBJ whole genome shotgun (WGS) entry which is preliminary data.</text>
</comment>
<sequence length="129" mass="14190">PIIYMPDREVDVATGHARIKPARSLLSKLVRRFMKIDPVSSVNPVSSLSIEGLEVIDTPGHTPGSTSYFMKSDNALFVGDALVNSKGKLTINKAFTLDQERAEQSKQLILDHEASIILSGHGDVYRKNQ</sequence>
<dbReference type="PANTHER" id="PTHR42773">
    <property type="entry name" value="METALLO-BETA-LACTAMASE-RELATED"/>
    <property type="match status" value="1"/>
</dbReference>
<protein>
    <submittedName>
        <fullName evidence="2">Beta-lactamase domain-containing protein</fullName>
    </submittedName>
</protein>
<proteinExistence type="predicted"/>